<dbReference type="Proteomes" id="UP000805649">
    <property type="component" value="Unassembled WGS sequence"/>
</dbReference>
<organism evidence="1 2">
    <name type="scientific">Colletotrichum truncatum</name>
    <name type="common">Anthracnose fungus</name>
    <name type="synonym">Colletotrichum capsici</name>
    <dbReference type="NCBI Taxonomy" id="5467"/>
    <lineage>
        <taxon>Eukaryota</taxon>
        <taxon>Fungi</taxon>
        <taxon>Dikarya</taxon>
        <taxon>Ascomycota</taxon>
        <taxon>Pezizomycotina</taxon>
        <taxon>Sordariomycetes</taxon>
        <taxon>Hypocreomycetidae</taxon>
        <taxon>Glomerellales</taxon>
        <taxon>Glomerellaceae</taxon>
        <taxon>Colletotrichum</taxon>
        <taxon>Colletotrichum truncatum species complex</taxon>
    </lineage>
</organism>
<keyword evidence="2" id="KW-1185">Reference proteome</keyword>
<protein>
    <submittedName>
        <fullName evidence="1">Uncharacterized protein</fullName>
    </submittedName>
</protein>
<accession>A0ACC3Z9L7</accession>
<proteinExistence type="predicted"/>
<sequence length="174" mass="19336">MTEPAARTGMLSGSLQPLPEDGEYSLEHPKQGGGRQSRAAHIARPAPAYLGSARRTVGRRLSACDYTVNIARLCSARCLPLLLLLAILSEIETSLGWCPPWICARSLKQDQSEPRPVINQWQALDAAIATANAWCGTRDHILMRLQPVWKSVIETACCFRFIHGVQCQYLFEYL</sequence>
<name>A0ACC3Z9L7_COLTU</name>
<reference evidence="1 2" key="1">
    <citation type="journal article" date="2020" name="Phytopathology">
        <title>Genome Sequence Resources of Colletotrichum truncatum, C. plurivorum, C. musicola, and C. sojae: Four Species Pathogenic to Soybean (Glycine max).</title>
        <authorList>
            <person name="Rogerio F."/>
            <person name="Boufleur T.R."/>
            <person name="Ciampi-Guillardi M."/>
            <person name="Sukno S.A."/>
            <person name="Thon M.R."/>
            <person name="Massola Junior N.S."/>
            <person name="Baroncelli R."/>
        </authorList>
    </citation>
    <scope>NUCLEOTIDE SEQUENCE [LARGE SCALE GENOMIC DNA]</scope>
    <source>
        <strain evidence="1 2">CMES1059</strain>
    </source>
</reference>
<evidence type="ECO:0000313" key="1">
    <source>
        <dbReference type="EMBL" id="KAL0940788.1"/>
    </source>
</evidence>
<comment type="caution">
    <text evidence="1">The sequence shown here is derived from an EMBL/GenBank/DDBJ whole genome shotgun (WGS) entry which is preliminary data.</text>
</comment>
<gene>
    <name evidence="1" type="ORF">CTRU02_203551</name>
</gene>
<dbReference type="EMBL" id="VUJX02000002">
    <property type="protein sequence ID" value="KAL0940788.1"/>
    <property type="molecule type" value="Genomic_DNA"/>
</dbReference>
<evidence type="ECO:0000313" key="2">
    <source>
        <dbReference type="Proteomes" id="UP000805649"/>
    </source>
</evidence>